<evidence type="ECO:0000256" key="1">
    <source>
        <dbReference type="SAM" id="Phobius"/>
    </source>
</evidence>
<evidence type="ECO:0000313" key="2">
    <source>
        <dbReference type="EMBL" id="OGM68938.1"/>
    </source>
</evidence>
<name>A0A1F8C063_9BACT</name>
<feature type="transmembrane region" description="Helical" evidence="1">
    <location>
        <begin position="73"/>
        <end position="89"/>
    </location>
</feature>
<gene>
    <name evidence="2" type="ORF">A2975_00655</name>
</gene>
<protein>
    <submittedName>
        <fullName evidence="2">Uncharacterized protein</fullName>
    </submittedName>
</protein>
<feature type="transmembrane region" description="Helical" evidence="1">
    <location>
        <begin position="33"/>
        <end position="61"/>
    </location>
</feature>
<dbReference type="EMBL" id="MGHL01000016">
    <property type="protein sequence ID" value="OGM68938.1"/>
    <property type="molecule type" value="Genomic_DNA"/>
</dbReference>
<organism evidence="2 3">
    <name type="scientific">Candidatus Woesebacteria bacterium RIFCSPLOWO2_01_FULL_44_14</name>
    <dbReference type="NCBI Taxonomy" id="1802525"/>
    <lineage>
        <taxon>Bacteria</taxon>
        <taxon>Candidatus Woeseibacteriota</taxon>
    </lineage>
</organism>
<proteinExistence type="predicted"/>
<feature type="transmembrane region" description="Helical" evidence="1">
    <location>
        <begin position="101"/>
        <end position="119"/>
    </location>
</feature>
<dbReference type="AlphaFoldDB" id="A0A1F8C063"/>
<accession>A0A1F8C063</accession>
<reference evidence="2 3" key="1">
    <citation type="journal article" date="2016" name="Nat. Commun.">
        <title>Thousands of microbial genomes shed light on interconnected biogeochemical processes in an aquifer system.</title>
        <authorList>
            <person name="Anantharaman K."/>
            <person name="Brown C.T."/>
            <person name="Hug L.A."/>
            <person name="Sharon I."/>
            <person name="Castelle C.J."/>
            <person name="Probst A.J."/>
            <person name="Thomas B.C."/>
            <person name="Singh A."/>
            <person name="Wilkins M.J."/>
            <person name="Karaoz U."/>
            <person name="Brodie E.L."/>
            <person name="Williams K.H."/>
            <person name="Hubbard S.S."/>
            <person name="Banfield J.F."/>
        </authorList>
    </citation>
    <scope>NUCLEOTIDE SEQUENCE [LARGE SCALE GENOMIC DNA]</scope>
</reference>
<feature type="transmembrane region" description="Helical" evidence="1">
    <location>
        <begin position="7"/>
        <end position="27"/>
    </location>
</feature>
<keyword evidence="1" id="KW-0812">Transmembrane</keyword>
<evidence type="ECO:0000313" key="3">
    <source>
        <dbReference type="Proteomes" id="UP000178429"/>
    </source>
</evidence>
<comment type="caution">
    <text evidence="2">The sequence shown here is derived from an EMBL/GenBank/DDBJ whole genome shotgun (WGS) entry which is preliminary data.</text>
</comment>
<sequence length="124" mass="14564">MKYRVKYLRYLFILTILYGGFFSFLFFTNPKNLSIVLLIVPFLLLFLGLFFTFTLLIRIFIRNTSDKLSKKHFVMATLLAAIPTCLLLLDSVDQLTLKDGLLFITFGIFVLFYINRVSLKKPRY</sequence>
<dbReference type="Proteomes" id="UP000178429">
    <property type="component" value="Unassembled WGS sequence"/>
</dbReference>
<keyword evidence="1" id="KW-0472">Membrane</keyword>
<keyword evidence="1" id="KW-1133">Transmembrane helix</keyword>